<dbReference type="InterPro" id="IPR022201">
    <property type="entry name" value="DUF3726"/>
</dbReference>
<dbReference type="EMBL" id="CP103416">
    <property type="protein sequence ID" value="UVW36158.1"/>
    <property type="molecule type" value="Genomic_DNA"/>
</dbReference>
<evidence type="ECO:0000313" key="1">
    <source>
        <dbReference type="EMBL" id="UVW36158.1"/>
    </source>
</evidence>
<organism evidence="1 2">
    <name type="scientific">SAR92 clade bacterium H455</name>
    <dbReference type="NCBI Taxonomy" id="2974818"/>
    <lineage>
        <taxon>Bacteria</taxon>
        <taxon>Pseudomonadati</taxon>
        <taxon>Pseudomonadota</taxon>
        <taxon>Gammaproteobacteria</taxon>
        <taxon>Cellvibrionales</taxon>
        <taxon>Porticoccaceae</taxon>
        <taxon>SAR92 clade</taxon>
    </lineage>
</organism>
<evidence type="ECO:0000313" key="2">
    <source>
        <dbReference type="Proteomes" id="UP001059934"/>
    </source>
</evidence>
<gene>
    <name evidence="1" type="ORF">NYF23_05995</name>
</gene>
<dbReference type="SUPFAM" id="SSF89733">
    <property type="entry name" value="L-sulfolactate dehydrogenase-like"/>
    <property type="match status" value="1"/>
</dbReference>
<dbReference type="Pfam" id="PF12525">
    <property type="entry name" value="DUF3726"/>
    <property type="match status" value="1"/>
</dbReference>
<name>A0ABY5TQQ2_9GAMM</name>
<keyword evidence="2" id="KW-1185">Reference proteome</keyword>
<dbReference type="InterPro" id="IPR036111">
    <property type="entry name" value="Mal/L-sulfo/L-lacto_DH-like_sf"/>
</dbReference>
<sequence length="244" mass="27129">MKVSKNELMASLKKAFEGLGFRSGDYQDAADMVVWLETHGFDGFERLQAALTYLNATKPIHAELVQEDAHNAVLDGRGTSILLCGSEAVDLVRSQVMLGSCAALELFDCYNRTFILQRLVKAAQRNYAFIAYWRQLDYCVKVSIEAGATLPEYQTFTITEVLEPQSLRVFCGTSLESIEKQYALQLQFGTLLETYTGEEMMVCYRDSLEGGIEIDEALWRTLDDLVARVLVQSTDSSRAGAGGS</sequence>
<accession>A0ABY5TQQ2</accession>
<reference evidence="1" key="1">
    <citation type="submission" date="2022-08" db="EMBL/GenBank/DDBJ databases">
        <title>Catabolic pathway analysis in culturable SAR92 clade bacteria reveals their overlooked roles in DMSP degradation in coastal seas.</title>
        <authorList>
            <person name="He X."/>
            <person name="Zhang X."/>
            <person name="Zhang Y."/>
        </authorList>
    </citation>
    <scope>NUCLEOTIDE SEQUENCE</scope>
    <source>
        <strain evidence="1">H455</strain>
    </source>
</reference>
<protein>
    <submittedName>
        <fullName evidence="1">DUF3726 domain-containing protein</fullName>
    </submittedName>
</protein>
<proteinExistence type="predicted"/>
<dbReference type="Proteomes" id="UP001059934">
    <property type="component" value="Chromosome"/>
</dbReference>